<proteinExistence type="predicted"/>
<reference evidence="3 4" key="1">
    <citation type="submission" date="2023-11" db="EMBL/GenBank/DDBJ databases">
        <title>Draft genome sequence and annotation of the polyextremotolerant black yeast-like fungus Aureobasidium pullulans NRRL 62042.</title>
        <authorList>
            <person name="Dielentheis-Frenken M.R.E."/>
            <person name="Wibberg D."/>
            <person name="Blank L.M."/>
            <person name="Tiso T."/>
        </authorList>
    </citation>
    <scope>NUCLEOTIDE SEQUENCE [LARGE SCALE GENOMIC DNA]</scope>
    <source>
        <strain evidence="3 4">NRRL 62042</strain>
    </source>
</reference>
<feature type="region of interest" description="Disordered" evidence="2">
    <location>
        <begin position="177"/>
        <end position="198"/>
    </location>
</feature>
<sequence>MEPSNSKPMPSGGGNVAAAFRVKSSGKGRHYRDHDFVLIRDSSLDYNESDLEPPYTPTKRKRTADVDQSRQHSCKKPRNSKDDRSDRLCLQCGNYHSSPCYVPYCSSCDLNHYPGVPCLNAMEQLKERLELHAPPGTPPSSKQKNKKNMIAPASLPLHFRDENHASSALSYPQAPSSLLESVSQSPINKQHKQSPRKRPCPLCRECGRFHRSACKYPICEQCKNKHHSETPCVIAEPRLKRRLEEEDARQAQTMEEIKQAEKSIVAMNKEMSSVALQFTRSSPLTPRVATRNLKKNTRFCRDCGRYLNRPCTWPTCKKCNTKHFEHVTCWQARQNLRKCLDTFDRGYDISQKKKIARVKAMPPASETSSQQSEHVTTSDEAHSAAAVDLAVPSGMIVDFEDDREMSWSLGLIKTIHLGLPPTDFHLPKFTTPESPKHHSHVHLSDRSINSEPDETAEFISQSMTNTASDGSMVPSDSTRKEVPRFVTRGATIEENVDAFIADVLREMHDNDNIGDASGHGDVPQDVPSYLDYLRRNGS</sequence>
<gene>
    <name evidence="3" type="ORF">QM012_007937</name>
</gene>
<keyword evidence="1" id="KW-0175">Coiled coil</keyword>
<comment type="caution">
    <text evidence="3">The sequence shown here is derived from an EMBL/GenBank/DDBJ whole genome shotgun (WGS) entry which is preliminary data.</text>
</comment>
<organism evidence="3 4">
    <name type="scientific">Aureobasidium pullulans</name>
    <name type="common">Black yeast</name>
    <name type="synonym">Pullularia pullulans</name>
    <dbReference type="NCBI Taxonomy" id="5580"/>
    <lineage>
        <taxon>Eukaryota</taxon>
        <taxon>Fungi</taxon>
        <taxon>Dikarya</taxon>
        <taxon>Ascomycota</taxon>
        <taxon>Pezizomycotina</taxon>
        <taxon>Dothideomycetes</taxon>
        <taxon>Dothideomycetidae</taxon>
        <taxon>Dothideales</taxon>
        <taxon>Saccotheciaceae</taxon>
        <taxon>Aureobasidium</taxon>
    </lineage>
</organism>
<dbReference type="EMBL" id="JASGXD010000006">
    <property type="protein sequence ID" value="KAK6005158.1"/>
    <property type="molecule type" value="Genomic_DNA"/>
</dbReference>
<protein>
    <recommendedName>
        <fullName evidence="5">Zn(2)-C6 fungal-type domain-containing protein</fullName>
    </recommendedName>
</protein>
<evidence type="ECO:0000256" key="2">
    <source>
        <dbReference type="SAM" id="MobiDB-lite"/>
    </source>
</evidence>
<feature type="region of interest" description="Disordered" evidence="2">
    <location>
        <begin position="354"/>
        <end position="379"/>
    </location>
</feature>
<feature type="region of interest" description="Disordered" evidence="2">
    <location>
        <begin position="1"/>
        <end position="86"/>
    </location>
</feature>
<name>A0ABR0TL32_AURPU</name>
<feature type="compositionally biased region" description="Polar residues" evidence="2">
    <location>
        <begin position="365"/>
        <end position="375"/>
    </location>
</feature>
<evidence type="ECO:0000256" key="1">
    <source>
        <dbReference type="SAM" id="Coils"/>
    </source>
</evidence>
<evidence type="ECO:0008006" key="5">
    <source>
        <dbReference type="Google" id="ProtNLM"/>
    </source>
</evidence>
<dbReference type="Proteomes" id="UP001341245">
    <property type="component" value="Unassembled WGS sequence"/>
</dbReference>
<evidence type="ECO:0000313" key="3">
    <source>
        <dbReference type="EMBL" id="KAK6005158.1"/>
    </source>
</evidence>
<feature type="compositionally biased region" description="Polar residues" evidence="2">
    <location>
        <begin position="177"/>
        <end position="188"/>
    </location>
</feature>
<accession>A0ABR0TL32</accession>
<feature type="coiled-coil region" evidence="1">
    <location>
        <begin position="240"/>
        <end position="270"/>
    </location>
</feature>
<keyword evidence="4" id="KW-1185">Reference proteome</keyword>
<feature type="compositionally biased region" description="Basic residues" evidence="2">
    <location>
        <begin position="189"/>
        <end position="198"/>
    </location>
</feature>
<evidence type="ECO:0000313" key="4">
    <source>
        <dbReference type="Proteomes" id="UP001341245"/>
    </source>
</evidence>